<dbReference type="InterPro" id="IPR048962">
    <property type="entry name" value="ARIH1-like_UBL"/>
</dbReference>
<feature type="region of interest" description="Disordered" evidence="1">
    <location>
        <begin position="1"/>
        <end position="26"/>
    </location>
</feature>
<dbReference type="AlphaFoldDB" id="A0A4U5M463"/>
<organism evidence="3 4">
    <name type="scientific">Steinernema carpocapsae</name>
    <name type="common">Entomopathogenic nematode</name>
    <dbReference type="NCBI Taxonomy" id="34508"/>
    <lineage>
        <taxon>Eukaryota</taxon>
        <taxon>Metazoa</taxon>
        <taxon>Ecdysozoa</taxon>
        <taxon>Nematoda</taxon>
        <taxon>Chromadorea</taxon>
        <taxon>Rhabditida</taxon>
        <taxon>Tylenchina</taxon>
        <taxon>Panagrolaimomorpha</taxon>
        <taxon>Strongyloidoidea</taxon>
        <taxon>Steinernematidae</taxon>
        <taxon>Steinernema</taxon>
    </lineage>
</organism>
<dbReference type="Pfam" id="PF21235">
    <property type="entry name" value="UBA_ARI1"/>
    <property type="match status" value="1"/>
</dbReference>
<evidence type="ECO:0000313" key="3">
    <source>
        <dbReference type="EMBL" id="TKR63223.1"/>
    </source>
</evidence>
<reference evidence="3 4" key="1">
    <citation type="journal article" date="2015" name="Genome Biol.">
        <title>Comparative genomics of Steinernema reveals deeply conserved gene regulatory networks.</title>
        <authorList>
            <person name="Dillman A.R."/>
            <person name="Macchietto M."/>
            <person name="Porter C.F."/>
            <person name="Rogers A."/>
            <person name="Williams B."/>
            <person name="Antoshechkin I."/>
            <person name="Lee M.M."/>
            <person name="Goodwin Z."/>
            <person name="Lu X."/>
            <person name="Lewis E.E."/>
            <person name="Goodrich-Blair H."/>
            <person name="Stock S.P."/>
            <person name="Adams B.J."/>
            <person name="Sternberg P.W."/>
            <person name="Mortazavi A."/>
        </authorList>
    </citation>
    <scope>NUCLEOTIDE SEQUENCE [LARGE SCALE GENOMIC DNA]</scope>
    <source>
        <strain evidence="3 4">ALL</strain>
    </source>
</reference>
<dbReference type="STRING" id="34508.A0A4U5M463"/>
<reference evidence="3 4" key="2">
    <citation type="journal article" date="2019" name="G3 (Bethesda)">
        <title>Hybrid Assembly of the Genome of the Entomopathogenic Nematode Steinernema carpocapsae Identifies the X-Chromosome.</title>
        <authorList>
            <person name="Serra L."/>
            <person name="Macchietto M."/>
            <person name="Macias-Munoz A."/>
            <person name="McGill C.J."/>
            <person name="Rodriguez I.M."/>
            <person name="Rodriguez B."/>
            <person name="Murad R."/>
            <person name="Mortazavi A."/>
        </authorList>
    </citation>
    <scope>NUCLEOTIDE SEQUENCE [LARGE SCALE GENOMIC DNA]</scope>
    <source>
        <strain evidence="3 4">ALL</strain>
    </source>
</reference>
<gene>
    <name evidence="3" type="ORF">L596_027079</name>
</gene>
<proteinExistence type="predicted"/>
<evidence type="ECO:0000259" key="2">
    <source>
        <dbReference type="Pfam" id="PF21235"/>
    </source>
</evidence>
<comment type="caution">
    <text evidence="3">The sequence shown here is derived from an EMBL/GenBank/DDBJ whole genome shotgun (WGS) entry which is preliminary data.</text>
</comment>
<dbReference type="Proteomes" id="UP000298663">
    <property type="component" value="Unassembled WGS sequence"/>
</dbReference>
<feature type="compositionally biased region" description="Acidic residues" evidence="1">
    <location>
        <begin position="14"/>
        <end position="26"/>
    </location>
</feature>
<keyword evidence="4" id="KW-1185">Reference proteome</keyword>
<sequence length="154" mass="17219">MDFDDDAAFSASDMESDSECPSDDDGIVMQVVGSEDADGRGDSSDRDYQILAQEQLIPEMEQLISDVNAIVGLPPTICRILLHRFKWNRESLLERYYENTDNQQKFYKDAGIRCPITSYVGKERREAVAMGICGICCDESALVGLECAHKFCSD</sequence>
<dbReference type="EMBL" id="AZBU02000010">
    <property type="protein sequence ID" value="TKR63223.1"/>
    <property type="molecule type" value="Genomic_DNA"/>
</dbReference>
<dbReference type="OrthoDB" id="10009520at2759"/>
<accession>A0A4U5M463</accession>
<evidence type="ECO:0000256" key="1">
    <source>
        <dbReference type="SAM" id="MobiDB-lite"/>
    </source>
</evidence>
<name>A0A4U5M463_STECR</name>
<evidence type="ECO:0000313" key="4">
    <source>
        <dbReference type="Proteomes" id="UP000298663"/>
    </source>
</evidence>
<protein>
    <recommendedName>
        <fullName evidence="2">E3 ubiquitin-protein ligase ARIH1-like UBA-like domain-containing protein</fullName>
    </recommendedName>
</protein>
<feature type="domain" description="E3 ubiquitin-protein ligase ARIH1-like UBA-like" evidence="2">
    <location>
        <begin position="59"/>
        <end position="98"/>
    </location>
</feature>